<organism evidence="2 3">
    <name type="scientific">Rubinisphaera italica</name>
    <dbReference type="NCBI Taxonomy" id="2527969"/>
    <lineage>
        <taxon>Bacteria</taxon>
        <taxon>Pseudomonadati</taxon>
        <taxon>Planctomycetota</taxon>
        <taxon>Planctomycetia</taxon>
        <taxon>Planctomycetales</taxon>
        <taxon>Planctomycetaceae</taxon>
        <taxon>Rubinisphaera</taxon>
    </lineage>
</organism>
<feature type="transmembrane region" description="Helical" evidence="1">
    <location>
        <begin position="12"/>
        <end position="33"/>
    </location>
</feature>
<evidence type="ECO:0000313" key="3">
    <source>
        <dbReference type="Proteomes" id="UP000316095"/>
    </source>
</evidence>
<feature type="transmembrane region" description="Helical" evidence="1">
    <location>
        <begin position="222"/>
        <end position="244"/>
    </location>
</feature>
<dbReference type="Proteomes" id="UP000316095">
    <property type="component" value="Unassembled WGS sequence"/>
</dbReference>
<feature type="transmembrane region" description="Helical" evidence="1">
    <location>
        <begin position="76"/>
        <end position="94"/>
    </location>
</feature>
<sequence length="293" mass="32444">MNGKQNRFAIRLMIGCGLFLMLSGCFHVVAFIMEGDSWSGPISWRKPILFGISTGVTLLSLSWVAGLVLTKKRDSFSFSLVGIFLVAEVMLITMQTWRSERSHFNIVSTLNSSVQLTTELLITMSVIVIADLTLRSFDCLNVPIDMKWAIRGGMSLLLTGCLIGFLILGIGYLELSFGKAPETFGAKGVLKFPHGIPLHAIQVLPLISWLSERFGYETQTRLLLVQTGLALVVAFTGFGLMQTFTGRSRFESWPGLYLYLGFTIVLIGSWLISTRSRLMKQKVSVSVPSSLKE</sequence>
<reference evidence="2 3" key="1">
    <citation type="submission" date="2019-02" db="EMBL/GenBank/DDBJ databases">
        <title>Deep-cultivation of Planctomycetes and their phenomic and genomic characterization uncovers novel biology.</title>
        <authorList>
            <person name="Wiegand S."/>
            <person name="Jogler M."/>
            <person name="Boedeker C."/>
            <person name="Pinto D."/>
            <person name="Vollmers J."/>
            <person name="Rivas-Marin E."/>
            <person name="Kohn T."/>
            <person name="Peeters S.H."/>
            <person name="Heuer A."/>
            <person name="Rast P."/>
            <person name="Oberbeckmann S."/>
            <person name="Bunk B."/>
            <person name="Jeske O."/>
            <person name="Meyerdierks A."/>
            <person name="Storesund J.E."/>
            <person name="Kallscheuer N."/>
            <person name="Luecker S."/>
            <person name="Lage O.M."/>
            <person name="Pohl T."/>
            <person name="Merkel B.J."/>
            <person name="Hornburger P."/>
            <person name="Mueller R.-W."/>
            <person name="Bruemmer F."/>
            <person name="Labrenz M."/>
            <person name="Spormann A.M."/>
            <person name="Op Den Camp H."/>
            <person name="Overmann J."/>
            <person name="Amann R."/>
            <person name="Jetten M.S.M."/>
            <person name="Mascher T."/>
            <person name="Medema M.H."/>
            <person name="Devos D.P."/>
            <person name="Kaster A.-K."/>
            <person name="Ovreas L."/>
            <person name="Rohde M."/>
            <person name="Galperin M.Y."/>
            <person name="Jogler C."/>
        </authorList>
    </citation>
    <scope>NUCLEOTIDE SEQUENCE [LARGE SCALE GENOMIC DNA]</scope>
    <source>
        <strain evidence="2 3">Pan54</strain>
    </source>
</reference>
<feature type="transmembrane region" description="Helical" evidence="1">
    <location>
        <begin position="114"/>
        <end position="134"/>
    </location>
</feature>
<feature type="transmembrane region" description="Helical" evidence="1">
    <location>
        <begin position="256"/>
        <end position="273"/>
    </location>
</feature>
<dbReference type="PROSITE" id="PS51257">
    <property type="entry name" value="PROKAR_LIPOPROTEIN"/>
    <property type="match status" value="1"/>
</dbReference>
<keyword evidence="3" id="KW-1185">Reference proteome</keyword>
<proteinExistence type="predicted"/>
<dbReference type="EMBL" id="SJPG01000001">
    <property type="protein sequence ID" value="TWT60582.1"/>
    <property type="molecule type" value="Genomic_DNA"/>
</dbReference>
<dbReference type="AlphaFoldDB" id="A0A5C5XFC8"/>
<evidence type="ECO:0000313" key="2">
    <source>
        <dbReference type="EMBL" id="TWT60582.1"/>
    </source>
</evidence>
<dbReference type="RefSeq" id="WP_146502680.1">
    <property type="nucleotide sequence ID" value="NZ_SJPG01000001.1"/>
</dbReference>
<keyword evidence="1" id="KW-1133">Transmembrane helix</keyword>
<feature type="transmembrane region" description="Helical" evidence="1">
    <location>
        <begin position="48"/>
        <end position="69"/>
    </location>
</feature>
<keyword evidence="1" id="KW-0812">Transmembrane</keyword>
<gene>
    <name evidence="2" type="ORF">Pan54_12960</name>
</gene>
<feature type="transmembrane region" description="Helical" evidence="1">
    <location>
        <begin position="155"/>
        <end position="172"/>
    </location>
</feature>
<keyword evidence="1" id="KW-0472">Membrane</keyword>
<feature type="transmembrane region" description="Helical" evidence="1">
    <location>
        <begin position="192"/>
        <end position="210"/>
    </location>
</feature>
<name>A0A5C5XFC8_9PLAN</name>
<accession>A0A5C5XFC8</accession>
<evidence type="ECO:0000256" key="1">
    <source>
        <dbReference type="SAM" id="Phobius"/>
    </source>
</evidence>
<dbReference type="OrthoDB" id="343560at2"/>
<protein>
    <submittedName>
        <fullName evidence="2">Uncharacterized protein</fullName>
    </submittedName>
</protein>
<comment type="caution">
    <text evidence="2">The sequence shown here is derived from an EMBL/GenBank/DDBJ whole genome shotgun (WGS) entry which is preliminary data.</text>
</comment>